<evidence type="ECO:0000256" key="4">
    <source>
        <dbReference type="ARBA" id="ARBA00023136"/>
    </source>
</evidence>
<feature type="chain" id="PRO_5012791328" description="RagB/SusD family nutrient uptake outer membrane protein" evidence="6">
    <location>
        <begin position="16"/>
        <end position="499"/>
    </location>
</feature>
<evidence type="ECO:0000313" key="10">
    <source>
        <dbReference type="Proteomes" id="UP000036458"/>
    </source>
</evidence>
<evidence type="ECO:0000313" key="9">
    <source>
        <dbReference type="EMBL" id="AKQ44485.1"/>
    </source>
</evidence>
<sequence length="499" mass="53449">MRNSFLYRISTVALAAGITFSTFSCDDLLEIEPETSIDGSTALTSKSAIDAAITAAYTPLKSTALYGNRLITLADALSDNGRATNKSGRLVNEAQNTRGSHFTHWATSYNAIQRINLVLEAVPALQDVAVTQAAKDAYVGELKFLRALYHFDLVRSYAYIPGAVVTQKNFGGVPVVLQTFKSGPEAVAFLPTRASLDETYAAIYADLDEAVAKLGNITNVGRASKLAAQALYSRVALYKKDYPKVIEMSNAVITARGNTLTTSANYLAGWTAATHPETIFHVAFQTTAENIGVNESLQTSFTTLVTRGNTAQTGGFGDLVPTPTLLTDLGVTVTGNGTATAAITARSSDVRNLLFEVGTTGRGNPWVETTKFIGKNGTINLDNVPVLRISEMYLNRAEAYANTTGGDVNALADVNTIRTNRGLAASVAVDQALKNEILLQRRLEFAFEGHRFFDLKRLGLDIAKPALGTTVAFTEDVILPAIPNSEVLGNPNLKQNSGY</sequence>
<keyword evidence="5" id="KW-0998">Cell outer membrane</keyword>
<evidence type="ECO:0000256" key="1">
    <source>
        <dbReference type="ARBA" id="ARBA00004442"/>
    </source>
</evidence>
<dbReference type="PROSITE" id="PS51257">
    <property type="entry name" value="PROKAR_LIPOPROTEIN"/>
    <property type="match status" value="1"/>
</dbReference>
<dbReference type="KEGG" id="ruf:TH63_00705"/>
<dbReference type="Proteomes" id="UP000036458">
    <property type="component" value="Chromosome"/>
</dbReference>
<dbReference type="AlphaFoldDB" id="A0A0H4VFT7"/>
<keyword evidence="4" id="KW-0472">Membrane</keyword>
<keyword evidence="3 6" id="KW-0732">Signal</keyword>
<name>A0A0H4VFT7_9BACT</name>
<dbReference type="PATRIC" id="fig|1379910.4.peg.148"/>
<feature type="signal peptide" evidence="6">
    <location>
        <begin position="1"/>
        <end position="15"/>
    </location>
</feature>
<feature type="domain" description="SusD-like N-terminal" evidence="8">
    <location>
        <begin position="29"/>
        <end position="237"/>
    </location>
</feature>
<gene>
    <name evidence="9" type="ORF">TH63_00705</name>
</gene>
<dbReference type="GO" id="GO:0009279">
    <property type="term" value="C:cell outer membrane"/>
    <property type="evidence" value="ECO:0007669"/>
    <property type="project" value="UniProtKB-SubCell"/>
</dbReference>
<organism evidence="9 10">
    <name type="scientific">Rufibacter radiotolerans</name>
    <dbReference type="NCBI Taxonomy" id="1379910"/>
    <lineage>
        <taxon>Bacteria</taxon>
        <taxon>Pseudomonadati</taxon>
        <taxon>Bacteroidota</taxon>
        <taxon>Cytophagia</taxon>
        <taxon>Cytophagales</taxon>
        <taxon>Hymenobacteraceae</taxon>
        <taxon>Rufibacter</taxon>
    </lineage>
</organism>
<proteinExistence type="inferred from homology"/>
<dbReference type="Pfam" id="PF14322">
    <property type="entry name" value="SusD-like_3"/>
    <property type="match status" value="1"/>
</dbReference>
<dbReference type="CDD" id="cd08977">
    <property type="entry name" value="SusD"/>
    <property type="match status" value="1"/>
</dbReference>
<dbReference type="EMBL" id="CP010777">
    <property type="protein sequence ID" value="AKQ44485.1"/>
    <property type="molecule type" value="Genomic_DNA"/>
</dbReference>
<reference evidence="9 10" key="1">
    <citation type="submission" date="2015-01" db="EMBL/GenBank/DDBJ databases">
        <title>Rufibacter sp./DG31D/ whole genome sequencing.</title>
        <authorList>
            <person name="Kim M.K."/>
            <person name="Srinivasan S."/>
            <person name="Lee J.-J."/>
        </authorList>
    </citation>
    <scope>NUCLEOTIDE SEQUENCE [LARGE SCALE GENOMIC DNA]</scope>
    <source>
        <strain evidence="9 10">DG31D</strain>
    </source>
</reference>
<keyword evidence="10" id="KW-1185">Reference proteome</keyword>
<dbReference type="RefSeq" id="WP_048919230.1">
    <property type="nucleotide sequence ID" value="NZ_CP010777.1"/>
</dbReference>
<dbReference type="SUPFAM" id="SSF48452">
    <property type="entry name" value="TPR-like"/>
    <property type="match status" value="1"/>
</dbReference>
<evidence type="ECO:0000256" key="3">
    <source>
        <dbReference type="ARBA" id="ARBA00022729"/>
    </source>
</evidence>
<evidence type="ECO:0000256" key="6">
    <source>
        <dbReference type="SAM" id="SignalP"/>
    </source>
</evidence>
<dbReference type="InterPro" id="IPR012944">
    <property type="entry name" value="SusD_RagB_dom"/>
</dbReference>
<evidence type="ECO:0000256" key="2">
    <source>
        <dbReference type="ARBA" id="ARBA00006275"/>
    </source>
</evidence>
<dbReference type="Gene3D" id="1.25.40.390">
    <property type="match status" value="1"/>
</dbReference>
<dbReference type="InterPro" id="IPR011990">
    <property type="entry name" value="TPR-like_helical_dom_sf"/>
</dbReference>
<comment type="subcellular location">
    <subcellularLocation>
        <location evidence="1">Cell outer membrane</location>
    </subcellularLocation>
</comment>
<accession>A0A0H4VFT7</accession>
<evidence type="ECO:0000259" key="7">
    <source>
        <dbReference type="Pfam" id="PF07980"/>
    </source>
</evidence>
<evidence type="ECO:0000256" key="5">
    <source>
        <dbReference type="ARBA" id="ARBA00023237"/>
    </source>
</evidence>
<evidence type="ECO:0000259" key="8">
    <source>
        <dbReference type="Pfam" id="PF14322"/>
    </source>
</evidence>
<protein>
    <recommendedName>
        <fullName evidence="11">RagB/SusD family nutrient uptake outer membrane protein</fullName>
    </recommendedName>
</protein>
<evidence type="ECO:0008006" key="11">
    <source>
        <dbReference type="Google" id="ProtNLM"/>
    </source>
</evidence>
<dbReference type="STRING" id="1379910.TH63_00705"/>
<dbReference type="Pfam" id="PF07980">
    <property type="entry name" value="SusD_RagB"/>
    <property type="match status" value="1"/>
</dbReference>
<dbReference type="OrthoDB" id="9792139at2"/>
<comment type="similarity">
    <text evidence="2">Belongs to the SusD family.</text>
</comment>
<dbReference type="InterPro" id="IPR033985">
    <property type="entry name" value="SusD-like_N"/>
</dbReference>
<feature type="domain" description="RagB/SusD" evidence="7">
    <location>
        <begin position="369"/>
        <end position="458"/>
    </location>
</feature>